<evidence type="ECO:0000313" key="1">
    <source>
        <dbReference type="EMBL" id="MXV14632.1"/>
    </source>
</evidence>
<dbReference type="Pfam" id="PF26622">
    <property type="entry name" value="DUF8199"/>
    <property type="match status" value="1"/>
</dbReference>
<gene>
    <name evidence="1" type="ORF">GS398_04930</name>
</gene>
<dbReference type="InterPro" id="IPR058060">
    <property type="entry name" value="HYC_CC_PP"/>
</dbReference>
<accession>A0A7K1XUH7</accession>
<evidence type="ECO:0000313" key="2">
    <source>
        <dbReference type="Proteomes" id="UP000451233"/>
    </source>
</evidence>
<name>A0A7K1XUH7_9SPHI</name>
<organism evidence="1 2">
    <name type="scientific">Hufsiella ginkgonis</name>
    <dbReference type="NCBI Taxonomy" id="2695274"/>
    <lineage>
        <taxon>Bacteria</taxon>
        <taxon>Pseudomonadati</taxon>
        <taxon>Bacteroidota</taxon>
        <taxon>Sphingobacteriia</taxon>
        <taxon>Sphingobacteriales</taxon>
        <taxon>Sphingobacteriaceae</taxon>
        <taxon>Hufsiella</taxon>
    </lineage>
</organism>
<dbReference type="Proteomes" id="UP000451233">
    <property type="component" value="Unassembled WGS sequence"/>
</dbReference>
<dbReference type="RefSeq" id="WP_160905592.1">
    <property type="nucleotide sequence ID" value="NZ_WVHS01000001.1"/>
</dbReference>
<dbReference type="NCBIfam" id="NF047658">
    <property type="entry name" value="HYC_CC_PP"/>
    <property type="match status" value="1"/>
</dbReference>
<keyword evidence="2" id="KW-1185">Reference proteome</keyword>
<dbReference type="InterPro" id="IPR058512">
    <property type="entry name" value="DUF8199"/>
</dbReference>
<proteinExistence type="predicted"/>
<dbReference type="AlphaFoldDB" id="A0A7K1XUH7"/>
<protein>
    <submittedName>
        <fullName evidence="1">Uncharacterized protein</fullName>
    </submittedName>
</protein>
<comment type="caution">
    <text evidence="1">The sequence shown here is derived from an EMBL/GenBank/DDBJ whole genome shotgun (WGS) entry which is preliminary data.</text>
</comment>
<dbReference type="EMBL" id="WVHS01000001">
    <property type="protein sequence ID" value="MXV14632.1"/>
    <property type="molecule type" value="Genomic_DNA"/>
</dbReference>
<reference evidence="1 2" key="1">
    <citation type="submission" date="2019-11" db="EMBL/GenBank/DDBJ databases">
        <title>Pedobacter sp. HMF7056 Genome sequencing and assembly.</title>
        <authorList>
            <person name="Kang H."/>
            <person name="Kim H."/>
            <person name="Joh K."/>
        </authorList>
    </citation>
    <scope>NUCLEOTIDE SEQUENCE [LARGE SCALE GENOMIC DNA]</scope>
    <source>
        <strain evidence="1 2">HMF7056</strain>
    </source>
</reference>
<sequence length="127" mass="13714">MAKRIAAIMVLCIYLVTSTGFAMSLHFCGKKLSKVSINQAAKSCCKALSEKEDKCCKNKKVTVRIADEHATGMIAKAPVPTGIDLFVLTLSCFSAQFSMHAWQAVSAAHSPPVAPVPLTIRNCVFRI</sequence>